<feature type="compositionally biased region" description="Polar residues" evidence="1">
    <location>
        <begin position="103"/>
        <end position="113"/>
    </location>
</feature>
<dbReference type="EMBL" id="BT039747">
    <property type="protein sequence ID" value="ACF84752.1"/>
    <property type="molecule type" value="mRNA"/>
</dbReference>
<sequence length="188" mass="20339">MHCRCDGCVPKIRAAVNKLTLRCEGIQSLDQSALDTKGELALVATADPERPRGRASTSSSPSPQRPTAAAAAGRRRTPPSRLRLRPRPRRCCSPPVCNSSSSTAVPGTRSSRVGTARRQSRTWLPTPPPRGARTHTTASMTPTAADGSGTERPAESRAADGAFEVRVLSDRRRAEQRMELLRCVVCQW</sequence>
<organism evidence="2">
    <name type="scientific">Zea mays</name>
    <name type="common">Maize</name>
    <dbReference type="NCBI Taxonomy" id="4577"/>
    <lineage>
        <taxon>Eukaryota</taxon>
        <taxon>Viridiplantae</taxon>
        <taxon>Streptophyta</taxon>
        <taxon>Embryophyta</taxon>
        <taxon>Tracheophyta</taxon>
        <taxon>Spermatophyta</taxon>
        <taxon>Magnoliopsida</taxon>
        <taxon>Liliopsida</taxon>
        <taxon>Poales</taxon>
        <taxon>Poaceae</taxon>
        <taxon>PACMAD clade</taxon>
        <taxon>Panicoideae</taxon>
        <taxon>Andropogonodae</taxon>
        <taxon>Andropogoneae</taxon>
        <taxon>Tripsacinae</taxon>
        <taxon>Zea</taxon>
    </lineage>
</organism>
<evidence type="ECO:0000256" key="1">
    <source>
        <dbReference type="SAM" id="MobiDB-lite"/>
    </source>
</evidence>
<feature type="compositionally biased region" description="Basic residues" evidence="1">
    <location>
        <begin position="73"/>
        <end position="90"/>
    </location>
</feature>
<evidence type="ECO:0000313" key="2">
    <source>
        <dbReference type="EMBL" id="ACF84752.1"/>
    </source>
</evidence>
<evidence type="ECO:0008006" key="3">
    <source>
        <dbReference type="Google" id="ProtNLM"/>
    </source>
</evidence>
<proteinExistence type="evidence at transcript level"/>
<feature type="region of interest" description="Disordered" evidence="1">
    <location>
        <begin position="44"/>
        <end position="158"/>
    </location>
</feature>
<feature type="compositionally biased region" description="Low complexity" evidence="1">
    <location>
        <begin position="91"/>
        <end position="102"/>
    </location>
</feature>
<feature type="compositionally biased region" description="Low complexity" evidence="1">
    <location>
        <begin position="54"/>
        <end position="72"/>
    </location>
</feature>
<accession>B4FRK9</accession>
<protein>
    <recommendedName>
        <fullName evidence="3">HMA domain-containing protein</fullName>
    </recommendedName>
</protein>
<dbReference type="ExpressionAtlas" id="B4FRK9">
    <property type="expression patterns" value="baseline and differential"/>
</dbReference>
<reference evidence="2" key="1">
    <citation type="journal article" date="2009" name="PLoS Genet.">
        <title>Sequencing, mapping, and analysis of 27,455 maize full-length cDNAs.</title>
        <authorList>
            <person name="Soderlund C."/>
            <person name="Descour A."/>
            <person name="Kudrna D."/>
            <person name="Bomhoff M."/>
            <person name="Boyd L."/>
            <person name="Currie J."/>
            <person name="Angelova A."/>
            <person name="Collura K."/>
            <person name="Wissotski M."/>
            <person name="Ashley E."/>
            <person name="Morrow D."/>
            <person name="Fernandes J."/>
            <person name="Walbot V."/>
            <person name="Yu Y."/>
        </authorList>
    </citation>
    <scope>NUCLEOTIDE SEQUENCE</scope>
    <source>
        <strain evidence="2">B73</strain>
    </source>
</reference>
<dbReference type="AlphaFoldDB" id="B4FRK9"/>
<dbReference type="HOGENOM" id="CLU_1443034_0_0_1"/>
<name>B4FRK9_MAIZE</name>